<sequence>MLIIKLGQHPLNKLGLCFIHKTQINNQSYEYSSSLEQLRSYDQETLGFIHLKCSNLISKSNISNLQASHCQAFYYTTNHKPFHNNQN</sequence>
<comment type="caution">
    <text evidence="1">The sequence shown here is derived from an EMBL/GenBank/DDBJ whole genome shotgun (WGS) entry which is preliminary data.</text>
</comment>
<evidence type="ECO:0000313" key="2">
    <source>
        <dbReference type="Proteomes" id="UP000215914"/>
    </source>
</evidence>
<dbReference type="Gramene" id="mRNA:HanXRQr2_Chr08g0327111">
    <property type="protein sequence ID" value="CDS:HanXRQr2_Chr08g0327111.1"/>
    <property type="gene ID" value="HanXRQr2_Chr08g0327111"/>
</dbReference>
<reference evidence="1" key="2">
    <citation type="submission" date="2020-06" db="EMBL/GenBank/DDBJ databases">
        <title>Helianthus annuus Genome sequencing and assembly Release 2.</title>
        <authorList>
            <person name="Gouzy J."/>
            <person name="Langlade N."/>
            <person name="Munos S."/>
        </authorList>
    </citation>
    <scope>NUCLEOTIDE SEQUENCE</scope>
    <source>
        <tissue evidence="1">Leaves</tissue>
    </source>
</reference>
<gene>
    <name evidence="1" type="ORF">HanXRQr2_Chr08g0327111</name>
</gene>
<protein>
    <submittedName>
        <fullName evidence="1">Uncharacterized protein</fullName>
    </submittedName>
</protein>
<dbReference type="EMBL" id="MNCJ02000323">
    <property type="protein sequence ID" value="KAF5794350.1"/>
    <property type="molecule type" value="Genomic_DNA"/>
</dbReference>
<accession>A0A9K3ID28</accession>
<evidence type="ECO:0000313" key="1">
    <source>
        <dbReference type="EMBL" id="KAF5794350.1"/>
    </source>
</evidence>
<proteinExistence type="predicted"/>
<reference evidence="1" key="1">
    <citation type="journal article" date="2017" name="Nature">
        <title>The sunflower genome provides insights into oil metabolism, flowering and Asterid evolution.</title>
        <authorList>
            <person name="Badouin H."/>
            <person name="Gouzy J."/>
            <person name="Grassa C.J."/>
            <person name="Murat F."/>
            <person name="Staton S.E."/>
            <person name="Cottret L."/>
            <person name="Lelandais-Briere C."/>
            <person name="Owens G.L."/>
            <person name="Carrere S."/>
            <person name="Mayjonade B."/>
            <person name="Legrand L."/>
            <person name="Gill N."/>
            <person name="Kane N.C."/>
            <person name="Bowers J.E."/>
            <person name="Hubner S."/>
            <person name="Bellec A."/>
            <person name="Berard A."/>
            <person name="Berges H."/>
            <person name="Blanchet N."/>
            <person name="Boniface M.C."/>
            <person name="Brunel D."/>
            <person name="Catrice O."/>
            <person name="Chaidir N."/>
            <person name="Claudel C."/>
            <person name="Donnadieu C."/>
            <person name="Faraut T."/>
            <person name="Fievet G."/>
            <person name="Helmstetter N."/>
            <person name="King M."/>
            <person name="Knapp S.J."/>
            <person name="Lai Z."/>
            <person name="Le Paslier M.C."/>
            <person name="Lippi Y."/>
            <person name="Lorenzon L."/>
            <person name="Mandel J.R."/>
            <person name="Marage G."/>
            <person name="Marchand G."/>
            <person name="Marquand E."/>
            <person name="Bret-Mestries E."/>
            <person name="Morien E."/>
            <person name="Nambeesan S."/>
            <person name="Nguyen T."/>
            <person name="Pegot-Espagnet P."/>
            <person name="Pouilly N."/>
            <person name="Raftis F."/>
            <person name="Sallet E."/>
            <person name="Schiex T."/>
            <person name="Thomas J."/>
            <person name="Vandecasteele C."/>
            <person name="Vares D."/>
            <person name="Vear F."/>
            <person name="Vautrin S."/>
            <person name="Crespi M."/>
            <person name="Mangin B."/>
            <person name="Burke J.M."/>
            <person name="Salse J."/>
            <person name="Munos S."/>
            <person name="Vincourt P."/>
            <person name="Rieseberg L.H."/>
            <person name="Langlade N.B."/>
        </authorList>
    </citation>
    <scope>NUCLEOTIDE SEQUENCE</scope>
    <source>
        <tissue evidence="1">Leaves</tissue>
    </source>
</reference>
<name>A0A9K3ID28_HELAN</name>
<organism evidence="1 2">
    <name type="scientific">Helianthus annuus</name>
    <name type="common">Common sunflower</name>
    <dbReference type="NCBI Taxonomy" id="4232"/>
    <lineage>
        <taxon>Eukaryota</taxon>
        <taxon>Viridiplantae</taxon>
        <taxon>Streptophyta</taxon>
        <taxon>Embryophyta</taxon>
        <taxon>Tracheophyta</taxon>
        <taxon>Spermatophyta</taxon>
        <taxon>Magnoliopsida</taxon>
        <taxon>eudicotyledons</taxon>
        <taxon>Gunneridae</taxon>
        <taxon>Pentapetalae</taxon>
        <taxon>asterids</taxon>
        <taxon>campanulids</taxon>
        <taxon>Asterales</taxon>
        <taxon>Asteraceae</taxon>
        <taxon>Asteroideae</taxon>
        <taxon>Heliantheae alliance</taxon>
        <taxon>Heliantheae</taxon>
        <taxon>Helianthus</taxon>
    </lineage>
</organism>
<dbReference type="AlphaFoldDB" id="A0A9K3ID28"/>
<keyword evidence="2" id="KW-1185">Reference proteome</keyword>
<dbReference type="Proteomes" id="UP000215914">
    <property type="component" value="Unassembled WGS sequence"/>
</dbReference>